<evidence type="ECO:0000313" key="5">
    <source>
        <dbReference type="Proteomes" id="UP000077589"/>
    </source>
</evidence>
<keyword evidence="1" id="KW-1133">Transmembrane helix</keyword>
<evidence type="ECO:0000313" key="6">
    <source>
        <dbReference type="Proteomes" id="UP000078003"/>
    </source>
</evidence>
<reference evidence="2" key="2">
    <citation type="submission" date="2016-05" db="EMBL/GenBank/DDBJ databases">
        <authorList>
            <person name="Lavstsen T."/>
            <person name="Jespersen J.S."/>
        </authorList>
    </citation>
    <scope>NUCLEOTIDE SEQUENCE</scope>
    <source>
        <strain evidence="2">NML01-0328</strain>
        <strain evidence="3">NML04-0072</strain>
    </source>
</reference>
<keyword evidence="1" id="KW-0472">Membrane</keyword>
<dbReference type="Proteomes" id="UP000077589">
    <property type="component" value="Unassembled WGS sequence"/>
</dbReference>
<feature type="transmembrane region" description="Helical" evidence="1">
    <location>
        <begin position="54"/>
        <end position="78"/>
    </location>
</feature>
<dbReference type="RefSeq" id="WP_003822409.1">
    <property type="nucleotide sequence ID" value="NZ_CAJPRZ010000025.1"/>
</dbReference>
<protein>
    <submittedName>
        <fullName evidence="2">Uncharacterized protein</fullName>
    </submittedName>
</protein>
<feature type="transmembrane region" description="Helical" evidence="1">
    <location>
        <begin position="20"/>
        <end position="42"/>
    </location>
</feature>
<dbReference type="OrthoDB" id="8613821at2"/>
<sequence length="127" mass="13503">MTPLETSNVPGHMLNMGMIGISGTIAGMPLEALVLGAVAGALHHGLKEPGSRKNGMLVIITSMLLAGSLSPMIMAYLALSLGLEQEVFKAAVPMLIGLGWSWATPLLNDGLRRLWAGWIDKWGGRRK</sequence>
<gene>
    <name evidence="2" type="ORF">A7P85_04550</name>
    <name evidence="3" type="ORF">A7P90_03515</name>
    <name evidence="4" type="ORF">SAMEA4412678_00449</name>
</gene>
<dbReference type="EMBL" id="LXSG01000022">
    <property type="protein sequence ID" value="OAM20801.1"/>
    <property type="molecule type" value="Genomic_DNA"/>
</dbReference>
<reference evidence="5 6" key="1">
    <citation type="submission" date="2016-05" db="EMBL/GenBank/DDBJ databases">
        <title>Draft genome of Corynebacterium afermentans subsp. afermentans LCDC 88199T.</title>
        <authorList>
            <person name="Bernier A.-M."/>
            <person name="Bernard K."/>
        </authorList>
    </citation>
    <scope>NUCLEOTIDE SEQUENCE [LARGE SCALE GENOMIC DNA]</scope>
    <source>
        <strain evidence="6">NML01-0328</strain>
        <strain evidence="5">NML04-0072</strain>
    </source>
</reference>
<evidence type="ECO:0000313" key="2">
    <source>
        <dbReference type="EMBL" id="OAM17035.1"/>
    </source>
</evidence>
<dbReference type="KEGG" id="ecor:SAMEA4412678_0449"/>
<dbReference type="EMBL" id="LXSF01000003">
    <property type="protein sequence ID" value="OAM17035.1"/>
    <property type="molecule type" value="Genomic_DNA"/>
</dbReference>
<organism evidence="2 6">
    <name type="scientific">Eikenella corrodens</name>
    <dbReference type="NCBI Taxonomy" id="539"/>
    <lineage>
        <taxon>Bacteria</taxon>
        <taxon>Pseudomonadati</taxon>
        <taxon>Pseudomonadota</taxon>
        <taxon>Betaproteobacteria</taxon>
        <taxon>Neisseriales</taxon>
        <taxon>Neisseriaceae</taxon>
        <taxon>Eikenella</taxon>
    </lineage>
</organism>
<evidence type="ECO:0000313" key="4">
    <source>
        <dbReference type="EMBL" id="SNW07167.1"/>
    </source>
</evidence>
<reference evidence="4 7" key="3">
    <citation type="submission" date="2017-06" db="EMBL/GenBank/DDBJ databases">
        <authorList>
            <consortium name="Pathogen Informatics"/>
        </authorList>
    </citation>
    <scope>NUCLEOTIDE SEQUENCE [LARGE SCALE GENOMIC DNA]</scope>
    <source>
        <strain evidence="4 7">NCTC10596</strain>
    </source>
</reference>
<accession>A0A1A9RDV6</accession>
<evidence type="ECO:0000313" key="7">
    <source>
        <dbReference type="Proteomes" id="UP000215465"/>
    </source>
</evidence>
<dbReference type="Proteomes" id="UP000215465">
    <property type="component" value="Chromosome 1"/>
</dbReference>
<keyword evidence="1" id="KW-0812">Transmembrane</keyword>
<dbReference type="EMBL" id="LT906482">
    <property type="protein sequence ID" value="SNW07167.1"/>
    <property type="molecule type" value="Genomic_DNA"/>
</dbReference>
<name>A0A1A9RDV6_EIKCO</name>
<evidence type="ECO:0000313" key="3">
    <source>
        <dbReference type="EMBL" id="OAM20801.1"/>
    </source>
</evidence>
<dbReference type="Proteomes" id="UP000078003">
    <property type="component" value="Unassembled WGS sequence"/>
</dbReference>
<proteinExistence type="predicted"/>
<evidence type="ECO:0000256" key="1">
    <source>
        <dbReference type="SAM" id="Phobius"/>
    </source>
</evidence>
<dbReference type="GeneID" id="60769351"/>
<dbReference type="STRING" id="539.A7P85_04550"/>
<dbReference type="AlphaFoldDB" id="A0A1A9RDV6"/>